<gene>
    <name evidence="2" type="ORF">ACFFTP_30885</name>
</gene>
<keyword evidence="3" id="KW-1185">Reference proteome</keyword>
<name>A0ABV5QYG6_9ACTN</name>
<feature type="transmembrane region" description="Helical" evidence="1">
    <location>
        <begin position="12"/>
        <end position="30"/>
    </location>
</feature>
<protein>
    <submittedName>
        <fullName evidence="2">Uncharacterized protein</fullName>
    </submittedName>
</protein>
<comment type="caution">
    <text evidence="2">The sequence shown here is derived from an EMBL/GenBank/DDBJ whole genome shotgun (WGS) entry which is preliminary data.</text>
</comment>
<keyword evidence="1" id="KW-1133">Transmembrane helix</keyword>
<keyword evidence="1" id="KW-0812">Transmembrane</keyword>
<organism evidence="2 3">
    <name type="scientific">Streptomyces roseoviridis</name>
    <dbReference type="NCBI Taxonomy" id="67361"/>
    <lineage>
        <taxon>Bacteria</taxon>
        <taxon>Bacillati</taxon>
        <taxon>Actinomycetota</taxon>
        <taxon>Actinomycetes</taxon>
        <taxon>Kitasatosporales</taxon>
        <taxon>Streptomycetaceae</taxon>
        <taxon>Streptomyces</taxon>
    </lineage>
</organism>
<accession>A0ABV5QYG6</accession>
<feature type="non-terminal residue" evidence="2">
    <location>
        <position position="185"/>
    </location>
</feature>
<dbReference type="Proteomes" id="UP001589716">
    <property type="component" value="Unassembled WGS sequence"/>
</dbReference>
<dbReference type="EMBL" id="JBHMCT010000028">
    <property type="protein sequence ID" value="MFB9558574.1"/>
    <property type="molecule type" value="Genomic_DNA"/>
</dbReference>
<evidence type="ECO:0000313" key="3">
    <source>
        <dbReference type="Proteomes" id="UP001589716"/>
    </source>
</evidence>
<feature type="non-terminal residue" evidence="2">
    <location>
        <position position="1"/>
    </location>
</feature>
<reference evidence="2 3" key="1">
    <citation type="submission" date="2024-09" db="EMBL/GenBank/DDBJ databases">
        <authorList>
            <person name="Sun Q."/>
            <person name="Mori K."/>
        </authorList>
    </citation>
    <scope>NUCLEOTIDE SEQUENCE [LARGE SCALE GENOMIC DNA]</scope>
    <source>
        <strain evidence="2 3">JCM 4414</strain>
    </source>
</reference>
<evidence type="ECO:0000313" key="2">
    <source>
        <dbReference type="EMBL" id="MFB9558574.1"/>
    </source>
</evidence>
<sequence length="185" mass="19684">LMAGILDQPSIPGIVSLGWWGAVLLVPYKLRTVLRRTREAKAPAGPAAAAAGPAYTPNPALVPFTPADEILMLWARHISHPAHGAHKAQELIVRTVTAEKWTGTITAPVGATVNVTAESVSSVFQVRAEWVFLTDGGHAGERHITVYRTAPPTLDTTTLAGAWAKHAARTGGVMAHTHLEQIQDD</sequence>
<proteinExistence type="predicted"/>
<evidence type="ECO:0000256" key="1">
    <source>
        <dbReference type="SAM" id="Phobius"/>
    </source>
</evidence>
<keyword evidence="1" id="KW-0472">Membrane</keyword>